<dbReference type="EMBL" id="JAAMPC010000001">
    <property type="protein sequence ID" value="KAG2335145.1"/>
    <property type="molecule type" value="Genomic_DNA"/>
</dbReference>
<dbReference type="EMBL" id="JAAMPC010000001">
    <property type="protein sequence ID" value="KAG2335120.1"/>
    <property type="molecule type" value="Genomic_DNA"/>
</dbReference>
<organism evidence="2 4">
    <name type="scientific">Brassica carinata</name>
    <name type="common">Ethiopian mustard</name>
    <name type="synonym">Abyssinian cabbage</name>
    <dbReference type="NCBI Taxonomy" id="52824"/>
    <lineage>
        <taxon>Eukaryota</taxon>
        <taxon>Viridiplantae</taxon>
        <taxon>Streptophyta</taxon>
        <taxon>Embryophyta</taxon>
        <taxon>Tracheophyta</taxon>
        <taxon>Spermatophyta</taxon>
        <taxon>Magnoliopsida</taxon>
        <taxon>eudicotyledons</taxon>
        <taxon>Gunneridae</taxon>
        <taxon>Pentapetalae</taxon>
        <taxon>rosids</taxon>
        <taxon>malvids</taxon>
        <taxon>Brassicales</taxon>
        <taxon>Brassicaceae</taxon>
        <taxon>Brassiceae</taxon>
        <taxon>Brassica</taxon>
    </lineage>
</organism>
<keyword evidence="1" id="KW-1133">Transmembrane helix</keyword>
<dbReference type="OrthoDB" id="672127at2759"/>
<dbReference type="Pfam" id="PF03140">
    <property type="entry name" value="DUF247"/>
    <property type="match status" value="1"/>
</dbReference>
<dbReference type="Proteomes" id="UP000886595">
    <property type="component" value="Unassembled WGS sequence"/>
</dbReference>
<feature type="transmembrane region" description="Helical" evidence="1">
    <location>
        <begin position="76"/>
        <end position="102"/>
    </location>
</feature>
<protein>
    <submittedName>
        <fullName evidence="2">Uncharacterized protein</fullName>
    </submittedName>
</protein>
<dbReference type="PANTHER" id="PTHR31170:SF25">
    <property type="entry name" value="BNAA09G04570D PROTEIN"/>
    <property type="match status" value="1"/>
</dbReference>
<proteinExistence type="predicted"/>
<name>A0A8X7WT28_BRACI</name>
<dbReference type="PANTHER" id="PTHR31170">
    <property type="entry name" value="BNAC04G53230D PROTEIN"/>
    <property type="match status" value="1"/>
</dbReference>
<sequence length="107" mass="12415">MDAELFIDNGIIVIRRGNAEDVSRLFTTILKETTQTNYRGRGFYYQTVYENLQGYCSRPWNKWKATLRRDYFHNPWSAASVAAAVFLLLMAFIQALCSILALELVRK</sequence>
<keyword evidence="4" id="KW-1185">Reference proteome</keyword>
<evidence type="ECO:0000313" key="4">
    <source>
        <dbReference type="Proteomes" id="UP000886595"/>
    </source>
</evidence>
<comment type="caution">
    <text evidence="2">The sequence shown here is derived from an EMBL/GenBank/DDBJ whole genome shotgun (WGS) entry which is preliminary data.</text>
</comment>
<accession>A0A8X7WT28</accession>
<evidence type="ECO:0000313" key="2">
    <source>
        <dbReference type="EMBL" id="KAG2335120.1"/>
    </source>
</evidence>
<gene>
    <name evidence="2" type="ORF">Bca52824_006300</name>
    <name evidence="3" type="ORF">Bca52824_006325</name>
</gene>
<evidence type="ECO:0000256" key="1">
    <source>
        <dbReference type="SAM" id="Phobius"/>
    </source>
</evidence>
<reference evidence="2 4" key="1">
    <citation type="submission" date="2020-02" db="EMBL/GenBank/DDBJ databases">
        <authorList>
            <person name="Ma Q."/>
            <person name="Huang Y."/>
            <person name="Song X."/>
            <person name="Pei D."/>
        </authorList>
    </citation>
    <scope>NUCLEOTIDE SEQUENCE [LARGE SCALE GENOMIC DNA]</scope>
    <source>
        <strain evidence="2">Sxm20200214</strain>
        <tissue evidence="2">Leaf</tissue>
    </source>
</reference>
<keyword evidence="1" id="KW-0812">Transmembrane</keyword>
<dbReference type="InterPro" id="IPR004158">
    <property type="entry name" value="DUF247_pln"/>
</dbReference>
<dbReference type="AlphaFoldDB" id="A0A8X7WT28"/>
<keyword evidence="1" id="KW-0472">Membrane</keyword>
<evidence type="ECO:0000313" key="3">
    <source>
        <dbReference type="EMBL" id="KAG2335145.1"/>
    </source>
</evidence>